<keyword evidence="1" id="KW-0472">Membrane</keyword>
<name>A0A8S5MQQ1_9CAUD</name>
<organism evidence="2">
    <name type="scientific">Podoviridae sp. ctUS21</name>
    <dbReference type="NCBI Taxonomy" id="2826557"/>
    <lineage>
        <taxon>Viruses</taxon>
        <taxon>Duplodnaviria</taxon>
        <taxon>Heunggongvirae</taxon>
        <taxon>Uroviricota</taxon>
        <taxon>Caudoviricetes</taxon>
    </lineage>
</organism>
<evidence type="ECO:0000313" key="2">
    <source>
        <dbReference type="EMBL" id="DAD84415.1"/>
    </source>
</evidence>
<sequence length="53" mass="6171">MRLTLKRYCFISVVSMLALLCYLPSVYKTYTTILTVTHPVASNICYRNTPTFY</sequence>
<reference evidence="2" key="1">
    <citation type="journal article" date="2021" name="Proc. Natl. Acad. Sci. U.S.A.">
        <title>A Catalog of Tens of Thousands of Viruses from Human Metagenomes Reveals Hidden Associations with Chronic Diseases.</title>
        <authorList>
            <person name="Tisza M.J."/>
            <person name="Buck C.B."/>
        </authorList>
    </citation>
    <scope>NUCLEOTIDE SEQUENCE</scope>
    <source>
        <strain evidence="2">CtUS21</strain>
    </source>
</reference>
<proteinExistence type="predicted"/>
<protein>
    <submittedName>
        <fullName evidence="2">Uncharacterized protein</fullName>
    </submittedName>
</protein>
<keyword evidence="1" id="KW-1133">Transmembrane helix</keyword>
<keyword evidence="1" id="KW-0812">Transmembrane</keyword>
<feature type="transmembrane region" description="Helical" evidence="1">
    <location>
        <begin position="7"/>
        <end position="27"/>
    </location>
</feature>
<accession>A0A8S5MQQ1</accession>
<dbReference type="EMBL" id="BK014959">
    <property type="protein sequence ID" value="DAD84415.1"/>
    <property type="molecule type" value="Genomic_DNA"/>
</dbReference>
<evidence type="ECO:0000256" key="1">
    <source>
        <dbReference type="SAM" id="Phobius"/>
    </source>
</evidence>